<gene>
    <name evidence="1" type="ORF">MBBTH_16000</name>
</gene>
<organism evidence="1 2">
    <name type="scientific">Methanobrevibacter thaueri</name>
    <dbReference type="NCBI Taxonomy" id="190975"/>
    <lineage>
        <taxon>Archaea</taxon>
        <taxon>Methanobacteriati</taxon>
        <taxon>Methanobacteriota</taxon>
        <taxon>Methanomada group</taxon>
        <taxon>Methanobacteria</taxon>
        <taxon>Methanobacteriales</taxon>
        <taxon>Methanobacteriaceae</taxon>
        <taxon>Methanobrevibacter</taxon>
    </lineage>
</organism>
<proteinExistence type="predicted"/>
<evidence type="ECO:0000313" key="1">
    <source>
        <dbReference type="EMBL" id="PWB85563.1"/>
    </source>
</evidence>
<name>A0A315XKP3_9EURY</name>
<dbReference type="Proteomes" id="UP000251717">
    <property type="component" value="Unassembled WGS sequence"/>
</dbReference>
<keyword evidence="2" id="KW-1185">Reference proteome</keyword>
<evidence type="ECO:0000313" key="2">
    <source>
        <dbReference type="Proteomes" id="UP000251717"/>
    </source>
</evidence>
<protein>
    <submittedName>
        <fullName evidence="1">Uncharacterized protein</fullName>
    </submittedName>
</protein>
<reference evidence="1 2" key="1">
    <citation type="submission" date="2017-03" db="EMBL/GenBank/DDBJ databases">
        <title>Genome sequence of Methanobrevibacter thaueri.</title>
        <authorList>
            <person name="Poehlein A."/>
            <person name="Seedorf H."/>
            <person name="Daniel R."/>
        </authorList>
    </citation>
    <scope>NUCLEOTIDE SEQUENCE [LARGE SCALE GENOMIC DNA]</scope>
    <source>
        <strain evidence="1 2">DSM 11995</strain>
    </source>
</reference>
<dbReference type="EMBL" id="MZGS01000026">
    <property type="protein sequence ID" value="PWB85563.1"/>
    <property type="molecule type" value="Genomic_DNA"/>
</dbReference>
<dbReference type="AlphaFoldDB" id="A0A315XKP3"/>
<sequence length="35" mass="4246">MVFEKPCKQLKIRFLGRPNFYHLILMLSDIVYKGF</sequence>
<accession>A0A315XKP3</accession>
<comment type="caution">
    <text evidence="1">The sequence shown here is derived from an EMBL/GenBank/DDBJ whole genome shotgun (WGS) entry which is preliminary data.</text>
</comment>